<evidence type="ECO:0000313" key="2">
    <source>
        <dbReference type="EMBL" id="KIM67633.1"/>
    </source>
</evidence>
<dbReference type="InParanoid" id="A0A0C3A1W4"/>
<name>A0A0C3A1W4_9AGAM</name>
<feature type="region of interest" description="Disordered" evidence="1">
    <location>
        <begin position="48"/>
        <end position="110"/>
    </location>
</feature>
<evidence type="ECO:0000256" key="1">
    <source>
        <dbReference type="SAM" id="MobiDB-lite"/>
    </source>
</evidence>
<organism evidence="2 3">
    <name type="scientific">Scleroderma citrinum Foug A</name>
    <dbReference type="NCBI Taxonomy" id="1036808"/>
    <lineage>
        <taxon>Eukaryota</taxon>
        <taxon>Fungi</taxon>
        <taxon>Dikarya</taxon>
        <taxon>Basidiomycota</taxon>
        <taxon>Agaricomycotina</taxon>
        <taxon>Agaricomycetes</taxon>
        <taxon>Agaricomycetidae</taxon>
        <taxon>Boletales</taxon>
        <taxon>Sclerodermatineae</taxon>
        <taxon>Sclerodermataceae</taxon>
        <taxon>Scleroderma</taxon>
    </lineage>
</organism>
<accession>A0A0C3A1W4</accession>
<feature type="compositionally biased region" description="Low complexity" evidence="1">
    <location>
        <begin position="77"/>
        <end position="91"/>
    </location>
</feature>
<dbReference type="HOGENOM" id="CLU_1723435_0_0_1"/>
<sequence>MTAEGSCQTCVRLRLQCLGFGAKRPEWLRESRTVVDIREKIKSFLASQGMIKGHSGSGPRTSEQEPQILHLSSDYVSPSTSPQTPTLSITSSHEERFPSTYPPGIRVPFDTDRLPVMQDSPDSPGYDSVILPPFTASPPVSLDPSCKTPYRY</sequence>
<evidence type="ECO:0000313" key="3">
    <source>
        <dbReference type="Proteomes" id="UP000053989"/>
    </source>
</evidence>
<keyword evidence="3" id="KW-1185">Reference proteome</keyword>
<dbReference type="OrthoDB" id="2682444at2759"/>
<dbReference type="Proteomes" id="UP000053989">
    <property type="component" value="Unassembled WGS sequence"/>
</dbReference>
<dbReference type="STRING" id="1036808.A0A0C3A1W4"/>
<protein>
    <submittedName>
        <fullName evidence="2">Uncharacterized protein</fullName>
    </submittedName>
</protein>
<reference evidence="2 3" key="1">
    <citation type="submission" date="2014-04" db="EMBL/GenBank/DDBJ databases">
        <authorList>
            <consortium name="DOE Joint Genome Institute"/>
            <person name="Kuo A."/>
            <person name="Kohler A."/>
            <person name="Nagy L.G."/>
            <person name="Floudas D."/>
            <person name="Copeland A."/>
            <person name="Barry K.W."/>
            <person name="Cichocki N."/>
            <person name="Veneault-Fourrey C."/>
            <person name="LaButti K."/>
            <person name="Lindquist E.A."/>
            <person name="Lipzen A."/>
            <person name="Lundell T."/>
            <person name="Morin E."/>
            <person name="Murat C."/>
            <person name="Sun H."/>
            <person name="Tunlid A."/>
            <person name="Henrissat B."/>
            <person name="Grigoriev I.V."/>
            <person name="Hibbett D.S."/>
            <person name="Martin F."/>
            <person name="Nordberg H.P."/>
            <person name="Cantor M.N."/>
            <person name="Hua S.X."/>
        </authorList>
    </citation>
    <scope>NUCLEOTIDE SEQUENCE [LARGE SCALE GENOMIC DNA]</scope>
    <source>
        <strain evidence="2 3">Foug A</strain>
    </source>
</reference>
<gene>
    <name evidence="2" type="ORF">SCLCIDRAFT_1210288</name>
</gene>
<dbReference type="AlphaFoldDB" id="A0A0C3A1W4"/>
<dbReference type="EMBL" id="KN822012">
    <property type="protein sequence ID" value="KIM67633.1"/>
    <property type="molecule type" value="Genomic_DNA"/>
</dbReference>
<reference evidence="3" key="2">
    <citation type="submission" date="2015-01" db="EMBL/GenBank/DDBJ databases">
        <title>Evolutionary Origins and Diversification of the Mycorrhizal Mutualists.</title>
        <authorList>
            <consortium name="DOE Joint Genome Institute"/>
            <consortium name="Mycorrhizal Genomics Consortium"/>
            <person name="Kohler A."/>
            <person name="Kuo A."/>
            <person name="Nagy L.G."/>
            <person name="Floudas D."/>
            <person name="Copeland A."/>
            <person name="Barry K.W."/>
            <person name="Cichocki N."/>
            <person name="Veneault-Fourrey C."/>
            <person name="LaButti K."/>
            <person name="Lindquist E.A."/>
            <person name="Lipzen A."/>
            <person name="Lundell T."/>
            <person name="Morin E."/>
            <person name="Murat C."/>
            <person name="Riley R."/>
            <person name="Ohm R."/>
            <person name="Sun H."/>
            <person name="Tunlid A."/>
            <person name="Henrissat B."/>
            <person name="Grigoriev I.V."/>
            <person name="Hibbett D.S."/>
            <person name="Martin F."/>
        </authorList>
    </citation>
    <scope>NUCLEOTIDE SEQUENCE [LARGE SCALE GENOMIC DNA]</scope>
    <source>
        <strain evidence="3">Foug A</strain>
    </source>
</reference>
<proteinExistence type="predicted"/>